<evidence type="ECO:0000313" key="1">
    <source>
        <dbReference type="EMBL" id="ANZ48070.1"/>
    </source>
</evidence>
<dbReference type="OrthoDB" id="23963at10239"/>
<organism evidence="1 2">
    <name type="scientific">Erwinia phage vB_EamM_Asesino</name>
    <dbReference type="NCBI Taxonomy" id="1883370"/>
    <lineage>
        <taxon>Viruses</taxon>
        <taxon>Duplodnaviria</taxon>
        <taxon>Heunggongvirae</taxon>
        <taxon>Uroviricota</taxon>
        <taxon>Caudoviricetes</taxon>
        <taxon>Chimalliviridae</taxon>
        <taxon>Erskinevirus</taxon>
        <taxon>Erskinevirus asesino</taxon>
    </lineage>
</organism>
<dbReference type="RefSeq" id="YP_009290675.1">
    <property type="nucleotide sequence ID" value="NC_031107.2"/>
</dbReference>
<dbReference type="Proteomes" id="UP000202181">
    <property type="component" value="Segment"/>
</dbReference>
<name>A0A1B2I9Y9_9CAUD</name>
<keyword evidence="2" id="KW-1185">Reference proteome</keyword>
<gene>
    <name evidence="1" type="ORF">ASESINO_57</name>
</gene>
<dbReference type="KEGG" id="vg:29057007"/>
<accession>A0A1B2I9Y9</accession>
<dbReference type="EMBL" id="KX397364">
    <property type="protein sequence ID" value="ANZ48070.1"/>
    <property type="molecule type" value="Genomic_DNA"/>
</dbReference>
<sequence length="136" mass="16090">MPSDQIITTLKLDTTSLFKQRSTRPITYQEAHNELLEAYDATLGLDTGESHIGMSEFENPVMGSLYEIWYATYLREQIGEHFRLSFDEFLNRPRWQIMIMLEAVRRRMAILNKDIQQQLDENKEMRGLEKEMQGRT</sequence>
<proteinExistence type="predicted"/>
<evidence type="ECO:0000313" key="2">
    <source>
        <dbReference type="Proteomes" id="UP000202181"/>
    </source>
</evidence>
<reference evidence="1" key="1">
    <citation type="submission" date="2016-06" db="EMBL/GenBank/DDBJ databases">
        <authorList>
            <person name="Berg J.A."/>
            <person name="Hyde J.R."/>
            <person name="Breakwell D.P."/>
            <person name="Hope S."/>
            <person name="Grose J.H."/>
        </authorList>
    </citation>
    <scope>NUCLEOTIDE SEQUENCE [LARGE SCALE GENOMIC DNA]</scope>
</reference>
<protein>
    <submittedName>
        <fullName evidence="1">Uncharacterized protein</fullName>
    </submittedName>
</protein>
<dbReference type="GeneID" id="29057007"/>